<accession>A0A8J7J228</accession>
<dbReference type="EMBL" id="JADEWZ010000011">
    <property type="protein sequence ID" value="MBE9116104.1"/>
    <property type="molecule type" value="Genomic_DNA"/>
</dbReference>
<dbReference type="RefSeq" id="WP_194029195.1">
    <property type="nucleotide sequence ID" value="NZ_JADEWZ010000011.1"/>
</dbReference>
<reference evidence="2" key="1">
    <citation type="submission" date="2020-10" db="EMBL/GenBank/DDBJ databases">
        <authorList>
            <person name="Castelo-Branco R."/>
            <person name="Eusebio N."/>
            <person name="Adriana R."/>
            <person name="Vieira A."/>
            <person name="Brugerolle De Fraissinette N."/>
            <person name="Rezende De Castro R."/>
            <person name="Schneider M.P."/>
            <person name="Vasconcelos V."/>
            <person name="Leao P.N."/>
        </authorList>
    </citation>
    <scope>NUCLEOTIDE SEQUENCE</scope>
    <source>
        <strain evidence="2">LEGE 07157</strain>
    </source>
</reference>
<gene>
    <name evidence="2" type="ORF">IQ249_09375</name>
</gene>
<keyword evidence="3" id="KW-1185">Reference proteome</keyword>
<organism evidence="2 3">
    <name type="scientific">Lusitaniella coriacea LEGE 07157</name>
    <dbReference type="NCBI Taxonomy" id="945747"/>
    <lineage>
        <taxon>Bacteria</taxon>
        <taxon>Bacillati</taxon>
        <taxon>Cyanobacteriota</taxon>
        <taxon>Cyanophyceae</taxon>
        <taxon>Spirulinales</taxon>
        <taxon>Lusitaniellaceae</taxon>
        <taxon>Lusitaniella</taxon>
    </lineage>
</organism>
<protein>
    <submittedName>
        <fullName evidence="2">Uncharacterized protein</fullName>
    </submittedName>
</protein>
<evidence type="ECO:0000313" key="3">
    <source>
        <dbReference type="Proteomes" id="UP000654482"/>
    </source>
</evidence>
<keyword evidence="1" id="KW-0812">Transmembrane</keyword>
<evidence type="ECO:0000313" key="2">
    <source>
        <dbReference type="EMBL" id="MBE9116104.1"/>
    </source>
</evidence>
<keyword evidence="1" id="KW-0472">Membrane</keyword>
<sequence length="97" mass="11187">MLQLLFPLIRAIEPFLVPFCFVLAWGYAIALVWGLISMARDATTTAKRMHEVPCTTCRFFTDNYHLKCSVQPTIAETEEAIGCRDYSPQKYFFSIDR</sequence>
<comment type="caution">
    <text evidence="2">The sequence shown here is derived from an EMBL/GenBank/DDBJ whole genome shotgun (WGS) entry which is preliminary data.</text>
</comment>
<keyword evidence="1" id="KW-1133">Transmembrane helix</keyword>
<evidence type="ECO:0000256" key="1">
    <source>
        <dbReference type="SAM" id="Phobius"/>
    </source>
</evidence>
<name>A0A8J7J228_9CYAN</name>
<proteinExistence type="predicted"/>
<dbReference type="Proteomes" id="UP000654482">
    <property type="component" value="Unassembled WGS sequence"/>
</dbReference>
<dbReference type="AlphaFoldDB" id="A0A8J7J228"/>
<feature type="transmembrane region" description="Helical" evidence="1">
    <location>
        <begin position="15"/>
        <end position="39"/>
    </location>
</feature>